<dbReference type="Gene3D" id="3.40.50.1110">
    <property type="entry name" value="SGNH hydrolase"/>
    <property type="match status" value="1"/>
</dbReference>
<dbReference type="InterPro" id="IPR036514">
    <property type="entry name" value="SGNH_hydro_sf"/>
</dbReference>
<evidence type="ECO:0000259" key="2">
    <source>
        <dbReference type="Pfam" id="PF13472"/>
    </source>
</evidence>
<gene>
    <name evidence="3" type="ORF">DZC52_04880</name>
</gene>
<dbReference type="InterPro" id="IPR051532">
    <property type="entry name" value="Ester_Hydrolysis_Enzymes"/>
</dbReference>
<evidence type="ECO:0000313" key="3">
    <source>
        <dbReference type="EMBL" id="RFF31160.1"/>
    </source>
</evidence>
<feature type="signal peptide" evidence="1">
    <location>
        <begin position="1"/>
        <end position="26"/>
    </location>
</feature>
<sequence length="205" mass="22303">MFKRFAYVSWITVLVAALAFGHAVQAATVMVVGDSLSDAYSIPRESGWVHLLSERLDGEHEVVNASISGETTAGAVTRIDGLLERHDPDVLLIILGGNDGLRGLSPAQTEDNLAALIEKGKSAGARVGLMQIRLPPNLGPVYIERFEAVYPRLAERFDVELLPFFLEDIFQRPGMLQDDGIHPTAEAQPLMLETVLSELRSLLAG</sequence>
<dbReference type="AlphaFoldDB" id="A0A3E1KA42"/>
<dbReference type="PANTHER" id="PTHR30383:SF24">
    <property type="entry name" value="THIOESTERASE 1_PROTEASE 1_LYSOPHOSPHOLIPASE L1"/>
    <property type="match status" value="1"/>
</dbReference>
<evidence type="ECO:0000313" key="4">
    <source>
        <dbReference type="Proteomes" id="UP000260351"/>
    </source>
</evidence>
<comment type="caution">
    <text evidence="3">The sequence shown here is derived from an EMBL/GenBank/DDBJ whole genome shotgun (WGS) entry which is preliminary data.</text>
</comment>
<dbReference type="GO" id="GO:0004622">
    <property type="term" value="F:phosphatidylcholine lysophospholipase activity"/>
    <property type="evidence" value="ECO:0007669"/>
    <property type="project" value="TreeGrafter"/>
</dbReference>
<dbReference type="InterPro" id="IPR013830">
    <property type="entry name" value="SGNH_hydro"/>
</dbReference>
<feature type="domain" description="SGNH hydrolase-type esterase" evidence="2">
    <location>
        <begin position="31"/>
        <end position="187"/>
    </location>
</feature>
<dbReference type="PANTHER" id="PTHR30383">
    <property type="entry name" value="THIOESTERASE 1/PROTEASE 1/LYSOPHOSPHOLIPASE L1"/>
    <property type="match status" value="1"/>
</dbReference>
<dbReference type="Pfam" id="PF13472">
    <property type="entry name" value="Lipase_GDSL_2"/>
    <property type="match status" value="1"/>
</dbReference>
<dbReference type="OrthoDB" id="9786188at2"/>
<evidence type="ECO:0000256" key="1">
    <source>
        <dbReference type="SAM" id="SignalP"/>
    </source>
</evidence>
<proteinExistence type="predicted"/>
<dbReference type="Proteomes" id="UP000260351">
    <property type="component" value="Unassembled WGS sequence"/>
</dbReference>
<keyword evidence="1" id="KW-0732">Signal</keyword>
<organism evidence="3 4">
    <name type="scientific">Wenzhouxiangella sediminis</name>
    <dbReference type="NCBI Taxonomy" id="1792836"/>
    <lineage>
        <taxon>Bacteria</taxon>
        <taxon>Pseudomonadati</taxon>
        <taxon>Pseudomonadota</taxon>
        <taxon>Gammaproteobacteria</taxon>
        <taxon>Chromatiales</taxon>
        <taxon>Wenzhouxiangellaceae</taxon>
        <taxon>Wenzhouxiangella</taxon>
    </lineage>
</organism>
<keyword evidence="4" id="KW-1185">Reference proteome</keyword>
<dbReference type="EMBL" id="QUZK01000022">
    <property type="protein sequence ID" value="RFF31160.1"/>
    <property type="molecule type" value="Genomic_DNA"/>
</dbReference>
<reference evidence="3 4" key="1">
    <citation type="submission" date="2018-08" db="EMBL/GenBank/DDBJ databases">
        <title>Wenzhouxiangella salilacus sp. nov., a novel bacterium isolated from a saline lake in Xinjiang Province, China.</title>
        <authorList>
            <person name="Han S."/>
        </authorList>
    </citation>
    <scope>NUCLEOTIDE SEQUENCE [LARGE SCALE GENOMIC DNA]</scope>
    <source>
        <strain evidence="3 4">XDB06</strain>
    </source>
</reference>
<dbReference type="RefSeq" id="WP_116650008.1">
    <property type="nucleotide sequence ID" value="NZ_QUZK01000022.1"/>
</dbReference>
<accession>A0A3E1KA42</accession>
<name>A0A3E1KA42_9GAMM</name>
<dbReference type="CDD" id="cd01822">
    <property type="entry name" value="Lysophospholipase_L1_like"/>
    <property type="match status" value="1"/>
</dbReference>
<protein>
    <submittedName>
        <fullName evidence="3">Arylesterase</fullName>
    </submittedName>
</protein>
<dbReference type="SUPFAM" id="SSF52266">
    <property type="entry name" value="SGNH hydrolase"/>
    <property type="match status" value="1"/>
</dbReference>
<feature type="chain" id="PRO_5017774893" evidence="1">
    <location>
        <begin position="27"/>
        <end position="205"/>
    </location>
</feature>